<evidence type="ECO:0000256" key="1">
    <source>
        <dbReference type="RuleBase" id="RU003901"/>
    </source>
</evidence>
<dbReference type="SUPFAM" id="SSF50249">
    <property type="entry name" value="Nucleic acid-binding proteins"/>
    <property type="match status" value="1"/>
</dbReference>
<dbReference type="SMART" id="SM00955">
    <property type="entry name" value="RNB"/>
    <property type="match status" value="1"/>
</dbReference>
<sequence>MIPEIPDYLLSNVPIREQLAEWQAAHGNPLTEILAPPDTGGIRGLASGNFRVSPEQVEDRVDSETMPLGDDVDLEFVPPGILYSPGDLVELISSGSEPVLAVYVQDIGLTQAQFITIRGNWVNMRKNNVHYTLPNFLSPMIIEPIIPYLPTEEVAEELLDQARHFDINPPRAVTGPIINALGKFWRQTEEAFRQNTSVLDRVHEILAHSTDLRFGTLNRIASKLLGKDEPSNPELFAVRRAILHAGIGFGSDERSHRQTGIYQIRSKEQVQHIHEVQDWLREFQEDRVRLQTTAEIGDDPPKLSKGFTIVQNFINKARIEIAKSRVSREPSHTGCAGPSKEKNRILSGAAFTPEEQQIILFVEYWCLRELFTRDSTLKAIAPMLIRATGMYEDHQLRVQTGSLFLQEIGVMNPYVNRVLFDVNLLLPTSQHSKPLEKMASKLATLTKEGVNLKDTMSDLRHDWKDLPAFCIDDAGALEIDDAISIERIPGSSDEHWIHVHIANPTAYVTEESIFSKMAAHLTETFYAPEVTYPLLPNWMPRDMFSLQNDRPCLTFSAKVSLTGEISETKVQPGLLRNVVSLTYDHLADILGSATRKKAVQLVVGGELPSLSPPPPPPLKESEIADLKLLHTLSLGRYEHRRKQGGVYFDLPHPKPTVYRAPGVPGLPASPVPRRKKAMHMLNDPIIAVTTEPFRNYFDVSAAGTHEHLVREMMILAGEAAASWMWARSMPMIYRGILRTMSQAAMDRHEAEVIQPAVAANGVLPLKLGLEYMQMYGRGMLSLHPIKHYSLGIDRYAKVTSPLRRYADMMAHWQIEAVLREEARVGKSLAGVGAEDIDKVVPFHRAALEPIISRLQPRERLISRARVSCDKHWITQLEFRAWMHGELDLPRRFNVIVRSALPEQIALGQMLDNSLEVIIRENTTGDAFELTDIWEVELYSVDTHKRNVEVTPIRLIQRNGFSTS</sequence>
<reference evidence="3" key="1">
    <citation type="journal article" date="2020" name="Stud. Mycol.">
        <title>101 Dothideomycetes genomes: a test case for predicting lifestyles and emergence of pathogens.</title>
        <authorList>
            <person name="Haridas S."/>
            <person name="Albert R."/>
            <person name="Binder M."/>
            <person name="Bloem J."/>
            <person name="Labutti K."/>
            <person name="Salamov A."/>
            <person name="Andreopoulos B."/>
            <person name="Baker S."/>
            <person name="Barry K."/>
            <person name="Bills G."/>
            <person name="Bluhm B."/>
            <person name="Cannon C."/>
            <person name="Castanera R."/>
            <person name="Culley D."/>
            <person name="Daum C."/>
            <person name="Ezra D."/>
            <person name="Gonzalez J."/>
            <person name="Henrissat B."/>
            <person name="Kuo A."/>
            <person name="Liang C."/>
            <person name="Lipzen A."/>
            <person name="Lutzoni F."/>
            <person name="Magnuson J."/>
            <person name="Mondo S."/>
            <person name="Nolan M."/>
            <person name="Ohm R."/>
            <person name="Pangilinan J."/>
            <person name="Park H.-J."/>
            <person name="Ramirez L."/>
            <person name="Alfaro M."/>
            <person name="Sun H."/>
            <person name="Tritt A."/>
            <person name="Yoshinaga Y."/>
            <person name="Zwiers L.-H."/>
            <person name="Turgeon B."/>
            <person name="Goodwin S."/>
            <person name="Spatafora J."/>
            <person name="Crous P."/>
            <person name="Grigoriev I."/>
        </authorList>
    </citation>
    <scope>NUCLEOTIDE SEQUENCE</scope>
    <source>
        <strain evidence="3">CBS 262.69</strain>
    </source>
</reference>
<dbReference type="InterPro" id="IPR056624">
    <property type="entry name" value="WH_CYT4"/>
</dbReference>
<dbReference type="Proteomes" id="UP000799640">
    <property type="component" value="Unassembled WGS sequence"/>
</dbReference>
<accession>A0A6G1I886</accession>
<comment type="similarity">
    <text evidence="1">Belongs to the RNR ribonuclease family.</text>
</comment>
<dbReference type="InterPro" id="IPR057912">
    <property type="entry name" value="OB_CYT4_C"/>
</dbReference>
<dbReference type="Pfam" id="PF23216">
    <property type="entry name" value="WHD_CYT4"/>
    <property type="match status" value="1"/>
</dbReference>
<dbReference type="InterPro" id="IPR056625">
    <property type="entry name" value="SH3_CYT4"/>
</dbReference>
<evidence type="ECO:0000313" key="3">
    <source>
        <dbReference type="EMBL" id="KAF2404247.1"/>
    </source>
</evidence>
<dbReference type="Pfam" id="PF00773">
    <property type="entry name" value="RNB"/>
    <property type="match status" value="1"/>
</dbReference>
<organism evidence="3 4">
    <name type="scientific">Trichodelitschia bisporula</name>
    <dbReference type="NCBI Taxonomy" id="703511"/>
    <lineage>
        <taxon>Eukaryota</taxon>
        <taxon>Fungi</taxon>
        <taxon>Dikarya</taxon>
        <taxon>Ascomycota</taxon>
        <taxon>Pezizomycotina</taxon>
        <taxon>Dothideomycetes</taxon>
        <taxon>Dothideomycetes incertae sedis</taxon>
        <taxon>Phaeotrichales</taxon>
        <taxon>Phaeotrichaceae</taxon>
        <taxon>Trichodelitschia</taxon>
    </lineage>
</organism>
<dbReference type="InterPro" id="IPR001900">
    <property type="entry name" value="RNase_II/R"/>
</dbReference>
<dbReference type="InterPro" id="IPR012340">
    <property type="entry name" value="NA-bd_OB-fold"/>
</dbReference>
<dbReference type="GO" id="GO:0006402">
    <property type="term" value="P:mRNA catabolic process"/>
    <property type="evidence" value="ECO:0007669"/>
    <property type="project" value="TreeGrafter"/>
</dbReference>
<evidence type="ECO:0000313" key="4">
    <source>
        <dbReference type="Proteomes" id="UP000799640"/>
    </source>
</evidence>
<evidence type="ECO:0000259" key="2">
    <source>
        <dbReference type="SMART" id="SM00955"/>
    </source>
</evidence>
<dbReference type="OrthoDB" id="2285229at2759"/>
<proteinExistence type="inferred from homology"/>
<dbReference type="Pfam" id="PF25522">
    <property type="entry name" value="OB_cyt-4"/>
    <property type="match status" value="1"/>
</dbReference>
<dbReference type="PANTHER" id="PTHR23355:SF65">
    <property type="entry name" value="EXORIBONUCLEASE CYT-4, PUTATIVE (AFU_ORTHOLOGUE AFUA_7G01550)-RELATED"/>
    <property type="match status" value="1"/>
</dbReference>
<dbReference type="AlphaFoldDB" id="A0A6G1I886"/>
<protein>
    <submittedName>
        <fullName evidence="3">RNB-domain-containing protein</fullName>
    </submittedName>
</protein>
<dbReference type="GO" id="GO:0000175">
    <property type="term" value="F:3'-5'-RNA exonuclease activity"/>
    <property type="evidence" value="ECO:0007669"/>
    <property type="project" value="TreeGrafter"/>
</dbReference>
<gene>
    <name evidence="3" type="ORF">EJ06DRAFT_470199</name>
</gene>
<dbReference type="Pfam" id="PF23214">
    <property type="entry name" value="SH3_CYT4"/>
    <property type="match status" value="1"/>
</dbReference>
<keyword evidence="4" id="KW-1185">Reference proteome</keyword>
<dbReference type="GO" id="GO:0003723">
    <property type="term" value="F:RNA binding"/>
    <property type="evidence" value="ECO:0007669"/>
    <property type="project" value="InterPro"/>
</dbReference>
<dbReference type="InterPro" id="IPR050180">
    <property type="entry name" value="RNR_Ribonuclease"/>
</dbReference>
<name>A0A6G1I886_9PEZI</name>
<dbReference type="PROSITE" id="PS01175">
    <property type="entry name" value="RIBONUCLEASE_II"/>
    <property type="match status" value="1"/>
</dbReference>
<dbReference type="EMBL" id="ML996688">
    <property type="protein sequence ID" value="KAF2404247.1"/>
    <property type="molecule type" value="Genomic_DNA"/>
</dbReference>
<feature type="domain" description="RNB" evidence="2">
    <location>
        <begin position="460"/>
        <end position="820"/>
    </location>
</feature>
<dbReference type="InterPro" id="IPR022966">
    <property type="entry name" value="RNase_II/R_CS"/>
</dbReference>
<dbReference type="PANTHER" id="PTHR23355">
    <property type="entry name" value="RIBONUCLEASE"/>
    <property type="match status" value="1"/>
</dbReference>
<dbReference type="GO" id="GO:0000932">
    <property type="term" value="C:P-body"/>
    <property type="evidence" value="ECO:0007669"/>
    <property type="project" value="TreeGrafter"/>
</dbReference>